<sequence>MSDTFNFDYNGHQIEVTYSTYPAERDVGIHGGAEIESVKLEYNGKFREIQTTDAFDDMILEQIDG</sequence>
<reference evidence="1 2" key="1">
    <citation type="submission" date="2018-03" db="EMBL/GenBank/DDBJ databases">
        <title>Genomic Encyclopedia of Archaeal and Bacterial Type Strains, Phase II (KMG-II): from individual species to whole genera.</title>
        <authorList>
            <person name="Goeker M."/>
        </authorList>
    </citation>
    <scope>NUCLEOTIDE SEQUENCE [LARGE SCALE GENOMIC DNA]</scope>
    <source>
        <strain evidence="1 2">DSM 29057</strain>
    </source>
</reference>
<dbReference type="AlphaFoldDB" id="A0A2P8FP60"/>
<accession>A0A2P8FP60</accession>
<evidence type="ECO:0000313" key="2">
    <source>
        <dbReference type="Proteomes" id="UP000241964"/>
    </source>
</evidence>
<name>A0A2P8FP60_9BACT</name>
<dbReference type="EMBL" id="PYAS01000016">
    <property type="protein sequence ID" value="PSL23487.1"/>
    <property type="molecule type" value="Genomic_DNA"/>
</dbReference>
<dbReference type="OrthoDB" id="9901251at2"/>
<organism evidence="1 2">
    <name type="scientific">Dyadobacter jiangsuensis</name>
    <dbReference type="NCBI Taxonomy" id="1591085"/>
    <lineage>
        <taxon>Bacteria</taxon>
        <taxon>Pseudomonadati</taxon>
        <taxon>Bacteroidota</taxon>
        <taxon>Cytophagia</taxon>
        <taxon>Cytophagales</taxon>
        <taxon>Spirosomataceae</taxon>
        <taxon>Dyadobacter</taxon>
    </lineage>
</organism>
<proteinExistence type="predicted"/>
<evidence type="ECO:0000313" key="1">
    <source>
        <dbReference type="EMBL" id="PSL23487.1"/>
    </source>
</evidence>
<keyword evidence="2" id="KW-1185">Reference proteome</keyword>
<gene>
    <name evidence="1" type="ORF">CLV60_11642</name>
</gene>
<protein>
    <submittedName>
        <fullName evidence="1">Uncharacterized protein</fullName>
    </submittedName>
</protein>
<dbReference type="Proteomes" id="UP000241964">
    <property type="component" value="Unassembled WGS sequence"/>
</dbReference>
<dbReference type="RefSeq" id="WP_106598615.1">
    <property type="nucleotide sequence ID" value="NZ_PYAS01000016.1"/>
</dbReference>
<comment type="caution">
    <text evidence="1">The sequence shown here is derived from an EMBL/GenBank/DDBJ whole genome shotgun (WGS) entry which is preliminary data.</text>
</comment>